<keyword evidence="6" id="KW-0067">ATP-binding</keyword>
<feature type="domain" description="ABC transmembrane type-1" evidence="12">
    <location>
        <begin position="375"/>
        <end position="433"/>
    </location>
</feature>
<gene>
    <name evidence="13" type="ORF">M513_01758</name>
</gene>
<evidence type="ECO:0000256" key="2">
    <source>
        <dbReference type="ARBA" id="ARBA00022448"/>
    </source>
</evidence>
<evidence type="ECO:0000313" key="14">
    <source>
        <dbReference type="Proteomes" id="UP000030764"/>
    </source>
</evidence>
<dbReference type="PROSITE" id="PS50893">
    <property type="entry name" value="ABC_TRANSPORTER_2"/>
    <property type="match status" value="1"/>
</dbReference>
<dbReference type="GO" id="GO:0015439">
    <property type="term" value="F:ABC-type heme transporter activity"/>
    <property type="evidence" value="ECO:0007669"/>
    <property type="project" value="TreeGrafter"/>
</dbReference>
<evidence type="ECO:0000259" key="11">
    <source>
        <dbReference type="PROSITE" id="PS50893"/>
    </source>
</evidence>
<evidence type="ECO:0000256" key="1">
    <source>
        <dbReference type="ARBA" id="ARBA00004651"/>
    </source>
</evidence>
<evidence type="ECO:0000259" key="12">
    <source>
        <dbReference type="PROSITE" id="PS50929"/>
    </source>
</evidence>
<dbReference type="GO" id="GO:0005886">
    <property type="term" value="C:plasma membrane"/>
    <property type="evidence" value="ECO:0007669"/>
    <property type="project" value="UniProtKB-SubCell"/>
</dbReference>
<dbReference type="PANTHER" id="PTHR24221:SF654">
    <property type="entry name" value="ATP-BINDING CASSETTE SUB-FAMILY B MEMBER 6"/>
    <property type="match status" value="1"/>
</dbReference>
<evidence type="ECO:0000256" key="6">
    <source>
        <dbReference type="ARBA" id="ARBA00022840"/>
    </source>
</evidence>
<dbReference type="AlphaFoldDB" id="A0A085MJ51"/>
<dbReference type="SUPFAM" id="SSF52540">
    <property type="entry name" value="P-loop containing nucleoside triphosphate hydrolases"/>
    <property type="match status" value="1"/>
</dbReference>
<dbReference type="Pfam" id="PF06047">
    <property type="entry name" value="Nkap_C"/>
    <property type="match status" value="1"/>
</dbReference>
<dbReference type="GO" id="GO:0020037">
    <property type="term" value="F:heme binding"/>
    <property type="evidence" value="ECO:0007669"/>
    <property type="project" value="TreeGrafter"/>
</dbReference>
<evidence type="ECO:0000256" key="4">
    <source>
        <dbReference type="ARBA" id="ARBA00022692"/>
    </source>
</evidence>
<dbReference type="FunFam" id="3.40.50.300:FF:000221">
    <property type="entry name" value="Multidrug ABC transporter ATP-binding protein"/>
    <property type="match status" value="1"/>
</dbReference>
<dbReference type="Pfam" id="PF00005">
    <property type="entry name" value="ABC_tran"/>
    <property type="match status" value="1"/>
</dbReference>
<evidence type="ECO:0000256" key="7">
    <source>
        <dbReference type="ARBA" id="ARBA00022989"/>
    </source>
</evidence>
<dbReference type="SMART" id="SM00382">
    <property type="entry name" value="AAA"/>
    <property type="match status" value="1"/>
</dbReference>
<dbReference type="InterPro" id="IPR003439">
    <property type="entry name" value="ABC_transporter-like_ATP-bd"/>
</dbReference>
<evidence type="ECO:0008006" key="15">
    <source>
        <dbReference type="Google" id="ProtNLM"/>
    </source>
</evidence>
<keyword evidence="14" id="KW-1185">Reference proteome</keyword>
<feature type="compositionally biased region" description="Low complexity" evidence="10">
    <location>
        <begin position="71"/>
        <end position="93"/>
    </location>
</feature>
<dbReference type="Gene3D" id="3.40.50.300">
    <property type="entry name" value="P-loop containing nucleotide triphosphate hydrolases"/>
    <property type="match status" value="1"/>
</dbReference>
<keyword evidence="3" id="KW-1003">Cell membrane</keyword>
<evidence type="ECO:0000256" key="9">
    <source>
        <dbReference type="ARBA" id="ARBA00024363"/>
    </source>
</evidence>
<evidence type="ECO:0000256" key="8">
    <source>
        <dbReference type="ARBA" id="ARBA00023136"/>
    </source>
</evidence>
<evidence type="ECO:0000256" key="10">
    <source>
        <dbReference type="SAM" id="MobiDB-lite"/>
    </source>
</evidence>
<dbReference type="EMBL" id="KL363189">
    <property type="protein sequence ID" value="KFD57247.1"/>
    <property type="molecule type" value="Genomic_DNA"/>
</dbReference>
<evidence type="ECO:0000256" key="3">
    <source>
        <dbReference type="ARBA" id="ARBA00022475"/>
    </source>
</evidence>
<dbReference type="InterPro" id="IPR003593">
    <property type="entry name" value="AAA+_ATPase"/>
</dbReference>
<keyword evidence="4" id="KW-0812">Transmembrane</keyword>
<dbReference type="GO" id="GO:0005774">
    <property type="term" value="C:vacuolar membrane"/>
    <property type="evidence" value="ECO:0007669"/>
    <property type="project" value="TreeGrafter"/>
</dbReference>
<dbReference type="PANTHER" id="PTHR24221">
    <property type="entry name" value="ATP-BINDING CASSETTE SUB-FAMILY B"/>
    <property type="match status" value="1"/>
</dbReference>
<accession>A0A085MJ51</accession>
<keyword evidence="8" id="KW-0472">Membrane</keyword>
<dbReference type="PROSITE" id="PS50929">
    <property type="entry name" value="ABC_TM1F"/>
    <property type="match status" value="1"/>
</dbReference>
<proteinExistence type="inferred from homology"/>
<comment type="subcellular location">
    <subcellularLocation>
        <location evidence="1">Cell membrane</location>
        <topology evidence="1">Multi-pass membrane protein</topology>
    </subcellularLocation>
</comment>
<dbReference type="InterPro" id="IPR027417">
    <property type="entry name" value="P-loop_NTPase"/>
</dbReference>
<comment type="similarity">
    <text evidence="9">Belongs to the ABC transporter superfamily. ABCB family. Heavy Metal importer (TC 3.A.1.210) subfamily.</text>
</comment>
<feature type="compositionally biased region" description="Basic and acidic residues" evidence="10">
    <location>
        <begin position="114"/>
        <end position="127"/>
    </location>
</feature>
<dbReference type="SUPFAM" id="SSF90123">
    <property type="entry name" value="ABC transporter transmembrane region"/>
    <property type="match status" value="1"/>
</dbReference>
<keyword evidence="7" id="KW-1133">Transmembrane helix</keyword>
<reference evidence="13 14" key="1">
    <citation type="journal article" date="2014" name="Nat. Genet.">
        <title>Genome and transcriptome of the porcine whipworm Trichuris suis.</title>
        <authorList>
            <person name="Jex A.R."/>
            <person name="Nejsum P."/>
            <person name="Schwarz E.M."/>
            <person name="Hu L."/>
            <person name="Young N.D."/>
            <person name="Hall R.S."/>
            <person name="Korhonen P.K."/>
            <person name="Liao S."/>
            <person name="Thamsborg S."/>
            <person name="Xia J."/>
            <person name="Xu P."/>
            <person name="Wang S."/>
            <person name="Scheerlinck J.P."/>
            <person name="Hofmann A."/>
            <person name="Sternberg P.W."/>
            <person name="Wang J."/>
            <person name="Gasser R.B."/>
        </authorList>
    </citation>
    <scope>NUCLEOTIDE SEQUENCE [LARGE SCALE GENOMIC DNA]</scope>
    <source>
        <strain evidence="13">DCEP-RM93M</strain>
    </source>
</reference>
<protein>
    <recommendedName>
        <fullName evidence="15">ABC transporter domain-containing protein</fullName>
    </recommendedName>
</protein>
<organism evidence="13 14">
    <name type="scientific">Trichuris suis</name>
    <name type="common">pig whipworm</name>
    <dbReference type="NCBI Taxonomy" id="68888"/>
    <lineage>
        <taxon>Eukaryota</taxon>
        <taxon>Metazoa</taxon>
        <taxon>Ecdysozoa</taxon>
        <taxon>Nematoda</taxon>
        <taxon>Enoplea</taxon>
        <taxon>Dorylaimia</taxon>
        <taxon>Trichinellida</taxon>
        <taxon>Trichuridae</taxon>
        <taxon>Trichuris</taxon>
    </lineage>
</organism>
<dbReference type="GO" id="GO:0003682">
    <property type="term" value="F:chromatin binding"/>
    <property type="evidence" value="ECO:0007669"/>
    <property type="project" value="InterPro"/>
</dbReference>
<dbReference type="InterPro" id="IPR011527">
    <property type="entry name" value="ABC1_TM_dom"/>
</dbReference>
<feature type="compositionally biased region" description="Basic residues" evidence="10">
    <location>
        <begin position="94"/>
        <end position="113"/>
    </location>
</feature>
<dbReference type="InterPro" id="IPR039421">
    <property type="entry name" value="Type_1_exporter"/>
</dbReference>
<feature type="region of interest" description="Disordered" evidence="10">
    <location>
        <begin position="39"/>
        <end position="140"/>
    </location>
</feature>
<keyword evidence="2" id="KW-0813">Transport</keyword>
<evidence type="ECO:0000256" key="5">
    <source>
        <dbReference type="ARBA" id="ARBA00022741"/>
    </source>
</evidence>
<dbReference type="InterPro" id="IPR009269">
    <property type="entry name" value="NKAP_C"/>
</dbReference>
<dbReference type="Proteomes" id="UP000030764">
    <property type="component" value="Unassembled WGS sequence"/>
</dbReference>
<dbReference type="InterPro" id="IPR036640">
    <property type="entry name" value="ABC1_TM_sf"/>
</dbReference>
<feature type="domain" description="ABC transporter" evidence="11">
    <location>
        <begin position="451"/>
        <end position="702"/>
    </location>
</feature>
<dbReference type="InterPro" id="IPR017871">
    <property type="entry name" value="ABC_transporter-like_CS"/>
</dbReference>
<evidence type="ECO:0000313" key="13">
    <source>
        <dbReference type="EMBL" id="KFD57247.1"/>
    </source>
</evidence>
<name>A0A085MJ51_9BILA</name>
<dbReference type="GO" id="GO:0016887">
    <property type="term" value="F:ATP hydrolysis activity"/>
    <property type="evidence" value="ECO:0007669"/>
    <property type="project" value="InterPro"/>
</dbReference>
<feature type="compositionally biased region" description="Basic and acidic residues" evidence="10">
    <location>
        <begin position="55"/>
        <end position="64"/>
    </location>
</feature>
<keyword evidence="5" id="KW-0547">Nucleotide-binding</keyword>
<sequence>MIGARDHLEVGDVRFNCKYNSCCDLAAHNGLNGKYDRREHRFSRRRSRSCSSSEGSRRSRDSPRHITKRASNSQNGVNNGSSSDESSAVSQVSKGKKKRKSERKKKSHKSEKSKKREDVSQTEEHAVEQQVNGHSTDDGEVVWVEVTKDSLMEPTEASDDEGIIGPMPCKTSNVDAAKRVEESESVYLKNPSRIRSQFSYGRNLLPGEGAAMAAYIAEGKRIPRRGEIGLTSEEIEKFENVGFVMSGTRHRRMEATRLRKENQIYSAEEKRMLSMFMDYCFGLHNLLVCYSTPTWSRISTNYSTASHSVDYEQMDGLDQRFRFALRRYLVKGRFLIPYLWPAGNRPMQLSFLGVFVLLIIGRVVNLLTPIYHKKIAFTILITEWRTKFRVEMNDRDNDLNALAVDSLLNFETVKCCNAEEAELKRYSTGIKKYQVKDIAGAPAIVIQKGKVEFRDVSFGYAQDKIILQNVSFIIQPGETIAVVGPSGSGKSTLTRLLLRFYDCTSGSIFVDDHNIALVTQSSLRQHIAVVPQETNLFNQSIKLLIYLLLYLSYIMPFQRFNIGLGRANASDHEIFEAASIAEIHERILSFPEGYECMVGERGLKLSGGEKQRVAIARAVLKRPSIIILDEATSSLDSQTEALIQESLNRVCQGKSALVVAHRLSTIVNANKILVLKDGKIVEQGRMGPGGLDSSNSLRAYDNFMAIFAPVIFRVSLGEGRCGTLEDIASDYERIRHEDLLLKGGLYAQMWHQQSKESRMKHNEMDKKQD</sequence>
<dbReference type="GO" id="GO:0005524">
    <property type="term" value="F:ATP binding"/>
    <property type="evidence" value="ECO:0007669"/>
    <property type="project" value="UniProtKB-KW"/>
</dbReference>
<dbReference type="PROSITE" id="PS00211">
    <property type="entry name" value="ABC_TRANSPORTER_1"/>
    <property type="match status" value="1"/>
</dbReference>
<dbReference type="Gene3D" id="1.20.1560.10">
    <property type="entry name" value="ABC transporter type 1, transmembrane domain"/>
    <property type="match status" value="1"/>
</dbReference>